<dbReference type="NCBIfam" id="NF047427">
    <property type="entry name" value="phage_activ_RinB"/>
    <property type="match status" value="1"/>
</dbReference>
<proteinExistence type="predicted"/>
<accession>A0A9X4LEJ2</accession>
<dbReference type="GO" id="GO:0006355">
    <property type="term" value="P:regulation of DNA-templated transcription"/>
    <property type="evidence" value="ECO:0007669"/>
    <property type="project" value="InterPro"/>
</dbReference>
<evidence type="ECO:0000313" key="2">
    <source>
        <dbReference type="Proteomes" id="UP001152302"/>
    </source>
</evidence>
<sequence length="46" mass="5743">MIKRIMRIWFTIAVYELGKWIGREVYYKFTSYDSVKVPKDFYEKKD</sequence>
<dbReference type="InterPro" id="IPR009300">
    <property type="entry name" value="Transcription_activator_RinB"/>
</dbReference>
<protein>
    <submittedName>
        <fullName evidence="1">Regulator</fullName>
    </submittedName>
</protein>
<name>A0A9X4LEJ2_9STAP</name>
<dbReference type="AlphaFoldDB" id="A0A9X4LEJ2"/>
<reference evidence="1" key="1">
    <citation type="submission" date="2022-05" db="EMBL/GenBank/DDBJ databases">
        <title>Comparative genomics of Staphylococcus equorum isolates.</title>
        <authorList>
            <person name="Luelf R.H."/>
        </authorList>
    </citation>
    <scope>NUCLEOTIDE SEQUENCE</scope>
    <source>
        <strain evidence="1">TMW 2.2343</strain>
    </source>
</reference>
<gene>
    <name evidence="1" type="ORF">M4L21_07790</name>
</gene>
<dbReference type="Pfam" id="PF06116">
    <property type="entry name" value="RinB"/>
    <property type="match status" value="1"/>
</dbReference>
<dbReference type="Proteomes" id="UP001152302">
    <property type="component" value="Unassembled WGS sequence"/>
</dbReference>
<comment type="caution">
    <text evidence="1">The sequence shown here is derived from an EMBL/GenBank/DDBJ whole genome shotgun (WGS) entry which is preliminary data.</text>
</comment>
<dbReference type="EMBL" id="JAMBPX010000004">
    <property type="protein sequence ID" value="MDG0859225.1"/>
    <property type="molecule type" value="Genomic_DNA"/>
</dbReference>
<evidence type="ECO:0000313" key="1">
    <source>
        <dbReference type="EMBL" id="MDG0859225.1"/>
    </source>
</evidence>
<dbReference type="RefSeq" id="WP_002474213.1">
    <property type="nucleotide sequence ID" value="NZ_JAMBPX010000004.1"/>
</dbReference>
<organism evidence="1 2">
    <name type="scientific">Staphylococcus equorum</name>
    <dbReference type="NCBI Taxonomy" id="246432"/>
    <lineage>
        <taxon>Bacteria</taxon>
        <taxon>Bacillati</taxon>
        <taxon>Bacillota</taxon>
        <taxon>Bacilli</taxon>
        <taxon>Bacillales</taxon>
        <taxon>Staphylococcaceae</taxon>
        <taxon>Staphylococcus</taxon>
    </lineage>
</organism>